<proteinExistence type="predicted"/>
<evidence type="ECO:0000313" key="3">
    <source>
        <dbReference type="Proteomes" id="UP000182690"/>
    </source>
</evidence>
<gene>
    <name evidence="1" type="ORF">SAMN04488565_0752</name>
    <name evidence="2" type="ORF">SAMN04488565_1886</name>
</gene>
<dbReference type="Proteomes" id="UP000182690">
    <property type="component" value="Unassembled WGS sequence"/>
</dbReference>
<reference evidence="2 3" key="1">
    <citation type="submission" date="2016-10" db="EMBL/GenBank/DDBJ databases">
        <authorList>
            <person name="de Groot N.N."/>
        </authorList>
    </citation>
    <scope>NUCLEOTIDE SEQUENCE [LARGE SCALE GENOMIC DNA]</scope>
    <source>
        <strain evidence="2 3">DSM 22788</strain>
    </source>
</reference>
<protein>
    <submittedName>
        <fullName evidence="2">Uncharacterized protein</fullName>
    </submittedName>
</protein>
<evidence type="ECO:0000313" key="2">
    <source>
        <dbReference type="EMBL" id="SDQ28413.1"/>
    </source>
</evidence>
<organism evidence="2 3">
    <name type="scientific">Leucobacter chromiiresistens</name>
    <dbReference type="NCBI Taxonomy" id="1079994"/>
    <lineage>
        <taxon>Bacteria</taxon>
        <taxon>Bacillati</taxon>
        <taxon>Actinomycetota</taxon>
        <taxon>Actinomycetes</taxon>
        <taxon>Micrococcales</taxon>
        <taxon>Microbacteriaceae</taxon>
        <taxon>Leucobacter</taxon>
    </lineage>
</organism>
<dbReference type="OrthoDB" id="4991304at2"/>
<dbReference type="EMBL" id="FNKB01000001">
    <property type="protein sequence ID" value="SDQ28413.1"/>
    <property type="molecule type" value="Genomic_DNA"/>
</dbReference>
<evidence type="ECO:0000313" key="1">
    <source>
        <dbReference type="EMBL" id="SDQ12933.1"/>
    </source>
</evidence>
<dbReference type="EMBL" id="FNKB01000001">
    <property type="protein sequence ID" value="SDQ12933.1"/>
    <property type="molecule type" value="Genomic_DNA"/>
</dbReference>
<sequence>MARSIVPPHHPFVIALFDEIDPAGSTVVYGDDPELWAWLTHPVIFAAGREFAELAIPGTRARAHVTIWAPENDKAQHLTRMPGTRAPHPSLIELDLGPAQSLAFRASYARLVRAIPQGRVFEGAW</sequence>
<accession>A0A1H0ZLU3</accession>
<name>A0A1H0ZLU3_9MICO</name>
<dbReference type="AlphaFoldDB" id="A0A1H0ZLU3"/>
<dbReference type="RefSeq" id="WP_074689931.1">
    <property type="nucleotide sequence ID" value="NZ_FNKB01000001.1"/>
</dbReference>